<name>A0A8S4GCR2_PLUXY</name>
<dbReference type="AlphaFoldDB" id="A0A8S4GCR2"/>
<gene>
    <name evidence="2" type="ORF">PLXY2_LOCUS16649</name>
</gene>
<accession>A0A8S4GCR2</accession>
<sequence>PAPCLLEHNTNRLDRYERLEQYKQHFWQRWTKEYICELQQRTKWRVKCKDLQLNDLVLLKDDSPPYLETWENRKTVSRIRRHTTGSRCCNFKGNRAQSIK</sequence>
<feature type="domain" description="DUF5641" evidence="1">
    <location>
        <begin position="15"/>
        <end position="74"/>
    </location>
</feature>
<dbReference type="Proteomes" id="UP000653454">
    <property type="component" value="Unassembled WGS sequence"/>
</dbReference>
<evidence type="ECO:0000313" key="3">
    <source>
        <dbReference type="Proteomes" id="UP000653454"/>
    </source>
</evidence>
<proteinExistence type="predicted"/>
<dbReference type="PANTHER" id="PTHR47331">
    <property type="entry name" value="PHD-TYPE DOMAIN-CONTAINING PROTEIN"/>
    <property type="match status" value="1"/>
</dbReference>
<comment type="caution">
    <text evidence="2">The sequence shown here is derived from an EMBL/GenBank/DDBJ whole genome shotgun (WGS) entry which is preliminary data.</text>
</comment>
<organism evidence="2 3">
    <name type="scientific">Plutella xylostella</name>
    <name type="common">Diamondback moth</name>
    <name type="synonym">Plutella maculipennis</name>
    <dbReference type="NCBI Taxonomy" id="51655"/>
    <lineage>
        <taxon>Eukaryota</taxon>
        <taxon>Metazoa</taxon>
        <taxon>Ecdysozoa</taxon>
        <taxon>Arthropoda</taxon>
        <taxon>Hexapoda</taxon>
        <taxon>Insecta</taxon>
        <taxon>Pterygota</taxon>
        <taxon>Neoptera</taxon>
        <taxon>Endopterygota</taxon>
        <taxon>Lepidoptera</taxon>
        <taxon>Glossata</taxon>
        <taxon>Ditrysia</taxon>
        <taxon>Yponomeutoidea</taxon>
        <taxon>Plutellidae</taxon>
        <taxon>Plutella</taxon>
    </lineage>
</organism>
<dbReference type="Pfam" id="PF18701">
    <property type="entry name" value="DUF5641"/>
    <property type="match status" value="1"/>
</dbReference>
<dbReference type="InterPro" id="IPR040676">
    <property type="entry name" value="DUF5641"/>
</dbReference>
<feature type="non-terminal residue" evidence="2">
    <location>
        <position position="1"/>
    </location>
</feature>
<evidence type="ECO:0000313" key="2">
    <source>
        <dbReference type="EMBL" id="CAG9138396.1"/>
    </source>
</evidence>
<keyword evidence="3" id="KW-1185">Reference proteome</keyword>
<protein>
    <submittedName>
        <fullName evidence="2">(diamondback moth) hypothetical protein</fullName>
    </submittedName>
</protein>
<reference evidence="2" key="1">
    <citation type="submission" date="2020-11" db="EMBL/GenBank/DDBJ databases">
        <authorList>
            <person name="Whiteford S."/>
        </authorList>
    </citation>
    <scope>NUCLEOTIDE SEQUENCE</scope>
</reference>
<dbReference type="EMBL" id="CAJHNJ030000649">
    <property type="protein sequence ID" value="CAG9138396.1"/>
    <property type="molecule type" value="Genomic_DNA"/>
</dbReference>
<evidence type="ECO:0000259" key="1">
    <source>
        <dbReference type="Pfam" id="PF18701"/>
    </source>
</evidence>